<keyword evidence="2" id="KW-0812">Transmembrane</keyword>
<feature type="transmembrane region" description="Helical" evidence="2">
    <location>
        <begin position="69"/>
        <end position="87"/>
    </location>
</feature>
<organism evidence="4 5">
    <name type="scientific">Candida albicans</name>
    <name type="common">Yeast</name>
    <dbReference type="NCBI Taxonomy" id="5476"/>
    <lineage>
        <taxon>Eukaryota</taxon>
        <taxon>Fungi</taxon>
        <taxon>Dikarya</taxon>
        <taxon>Ascomycota</taxon>
        <taxon>Saccharomycotina</taxon>
        <taxon>Pichiomycetes</taxon>
        <taxon>Debaryomycetaceae</taxon>
        <taxon>Candida/Lodderomyces clade</taxon>
        <taxon>Candida</taxon>
    </lineage>
</organism>
<keyword evidence="2" id="KW-0472">Membrane</keyword>
<dbReference type="InterPro" id="IPR056948">
    <property type="entry name" value="PNGaseA_N"/>
</dbReference>
<proteinExistence type="predicted"/>
<feature type="domain" description="Peptide N-acetyl-beta-D-glucosaminyl asparaginase amidase A N-terminal" evidence="3">
    <location>
        <begin position="158"/>
        <end position="551"/>
    </location>
</feature>
<evidence type="ECO:0000259" key="3">
    <source>
        <dbReference type="Pfam" id="PF12222"/>
    </source>
</evidence>
<evidence type="ECO:0000313" key="5">
    <source>
        <dbReference type="Proteomes" id="UP000536275"/>
    </source>
</evidence>
<feature type="region of interest" description="Disordered" evidence="1">
    <location>
        <begin position="1"/>
        <end position="39"/>
    </location>
</feature>
<accession>A0A8H6BUE1</accession>
<evidence type="ECO:0000256" key="1">
    <source>
        <dbReference type="SAM" id="MobiDB-lite"/>
    </source>
</evidence>
<sequence length="836" mass="94816">MSSTIPSEDKKPLLDSEMEPEVSVNNNEELPPYSDNEKHSLLSDNEKCDLEEVPTSYRVTRHSNKFKRFCQILSLFGVLYLVNFLYINRDDFARGMSTHFRFNCGSLVSQQPLQETKLDHHPIFRNLIDVVDTTYSDQQEGNNTAKEIISVTNPYTPNPRYGESLYTTTLIKNHKFGNSWNQPAVVNFTAPSNISFDAVVLTLHTEVEGVQFDRLANLFVDGIQVWRTSTIEPGGRKVFSDFKKDVSKYSKLFKKENVQILFQLDNLVTSKLTGIFDVTLTADFYKFHRHPHYRDGKNEHNEKRYGHEDKLNEFYEEQNDQDYEKEFIDSFEHHRGDFQEDEKNHHDDHHKDKHHKDEIYPLTFNKNPNQAPVVYLASNKLSVNLPKVSKNTTRLTLSIFTSGNAADEFWYTNVVDKYKDIFADRGNPFIGKGPVRVVNVYFNGEKIAAQTPEPVIFTGGISPALWSPVVSFNAFDVPSIDVDVSGLLPYLWEHQAIEDKILEIEVSNGLGEIDKDTTTSVNENWVTSANLLTYQNDQVIDATGEVINIDNESSGVVLTVAPPYTRSLQQIIDASFSAQLISQFSLTLKNNRTLNTTISSYSKAEVSNVQSYSLLIQDNDSPESKDVTEHKSKHHKSEIPENTISIVNITLNYPLVLHLQQISKDIGSGDDFFVDYDVRLAHSKSTDITFGAIHGGIHTTTSQNGTSRFFLSSKGNHGFGSTFSKYKSKIKFGPHQRKYKRVVNAVNGTIVLDKSKSGKDDEHGKTHLSSMMKAMEKTSVYKNASEMLQSIVNASKASFKEFLGAKPGCHGMKHHENEDGHKKMKHKMRKHLSDAH</sequence>
<reference evidence="4 5" key="1">
    <citation type="submission" date="2020-03" db="EMBL/GenBank/DDBJ databases">
        <title>FDA dAtabase for Regulatory Grade micrObial Sequences (FDA-ARGOS): Supporting development and validation of Infectious Disease Dx tests.</title>
        <authorList>
            <person name="Campos J."/>
            <person name="Goldberg B."/>
            <person name="Tallon L."/>
            <person name="Sadzewicz L."/>
            <person name="Vavikolanu K."/>
            <person name="Mehta A."/>
            <person name="Aluvathingal J."/>
            <person name="Nadendla S."/>
            <person name="Nandy P."/>
            <person name="Geyer C."/>
            <person name="Yan Y."/>
            <person name="Sichtig H."/>
        </authorList>
    </citation>
    <scope>NUCLEOTIDE SEQUENCE [LARGE SCALE GENOMIC DNA]</scope>
    <source>
        <strain evidence="4 5">FDAARGOS_656</strain>
    </source>
</reference>
<evidence type="ECO:0000256" key="2">
    <source>
        <dbReference type="SAM" id="Phobius"/>
    </source>
</evidence>
<protein>
    <submittedName>
        <fullName evidence="4">Peptide N-acetyl-beta-D-glucosaminyl asparaginase amidase A family protein</fullName>
    </submittedName>
</protein>
<comment type="caution">
    <text evidence="4">The sequence shown here is derived from an EMBL/GenBank/DDBJ whole genome shotgun (WGS) entry which is preliminary data.</text>
</comment>
<dbReference type="InterPro" id="IPR021102">
    <property type="entry name" value="PNGase_A"/>
</dbReference>
<name>A0A8H6BUE1_CANAX</name>
<evidence type="ECO:0000313" key="4">
    <source>
        <dbReference type="EMBL" id="KAF6063517.1"/>
    </source>
</evidence>
<dbReference type="PANTHER" id="PTHR31104">
    <property type="entry name" value="PEPTIDE-N4-(N-ACETYL-BETA-GLUCOSAMINYL)ASPARAGINE AMIDASE A PROTEIN"/>
    <property type="match status" value="1"/>
</dbReference>
<feature type="region of interest" description="Disordered" evidence="1">
    <location>
        <begin position="814"/>
        <end position="836"/>
    </location>
</feature>
<dbReference type="Pfam" id="PF12222">
    <property type="entry name" value="PNGaseA"/>
    <property type="match status" value="1"/>
</dbReference>
<dbReference type="Proteomes" id="UP000536275">
    <property type="component" value="Unassembled WGS sequence"/>
</dbReference>
<dbReference type="EMBL" id="JABWAD010000060">
    <property type="protein sequence ID" value="KAF6063517.1"/>
    <property type="molecule type" value="Genomic_DNA"/>
</dbReference>
<keyword evidence="2" id="KW-1133">Transmembrane helix</keyword>
<gene>
    <name evidence="4" type="ORF">FOB64_005156</name>
</gene>
<dbReference type="AlphaFoldDB" id="A0A8H6BUE1"/>